<keyword evidence="4" id="KW-1185">Reference proteome</keyword>
<dbReference type="SUPFAM" id="SSF53474">
    <property type="entry name" value="alpha/beta-Hydrolases"/>
    <property type="match status" value="1"/>
</dbReference>
<sequence length="902" mass="102798">MRTQLTRIVILFVIGLLPFVTSGQIKKVVDSSAVVRWPWVSKDVLLSNDGRYVAYTISNGQRRTSTYLKNFDNRRILEIDNEKLISFSNSSRYLLFERGDSIFTLDLVNDFKLTYVGSATYRQPMSCRSDKWLCFFEPKKSLILYDIDEGRKFEFQQVIAYNLCKNQSSLLLIDSSKTLSLINLPSQTRRIIYRGADSVTNVSNLIANDSGDKIAFITSGTLPFQSDDKSIYYYSSSRGLKRLYSDNKNQQYVLGDLFGFTNDGEYLKLTLKYKKTAKVNTPEKGNPRLDLWSYTDTFLQSKRINEGATLQRNVFEARLNIDENSMINLVPKIGDAVEAYPWKIGDYYLVKNDTQGDRFWLKDIDSLFLVSMKTGQRQPFLKGALSSFVFSPDGRFLLYYDGKLQHFCSYEISSRRIRVLTESLTPGAFANDFEFKLTENGKMVVVDDRSAGIAGWNPDDGSLVVYDQFDLWSLDPSGLRSPTCLTKKFGRGNMIKFRLIAATSKDSFLELESHKLYLVALNNLNKENGIFCLDLTSGTSPQSLFMGNYTIYTEPFQNTGRHYDQGMKPLKAKDSDRWVIMLQSCQKSPNLFSTSNFVTFDTLTTIYPEQNYKWLKSELMRFKLEGGIASQGVLYKPDNFDSSKKYPLIFIIYEQFSTSLNEYIRPEFSNGMINIPWFVSQGYLVFTPDIHFRVGEIGKSALRTVESAVAVLKSYKFVDQTRLGLVGHSFSGQMVYHIVSHTQLFSAAIAGAGVSDMVSGSLSLSGYGLNKKASRLPNAESRLNTSLWADRKRYIEESPILFADKIQAPLLIFHSQIDGGVPWEQGIEMFVAMRRLGKPSWMLNYRSSGHIVGGLEAVDFTKRVEQFFDHYLKDSPPPRWIISGTNTWSNFSDEFELVPTKK</sequence>
<dbReference type="SUPFAM" id="SSF82171">
    <property type="entry name" value="DPP6 N-terminal domain-like"/>
    <property type="match status" value="1"/>
</dbReference>
<dbReference type="InterPro" id="IPR001375">
    <property type="entry name" value="Peptidase_S9_cat"/>
</dbReference>
<keyword evidence="1" id="KW-0378">Hydrolase</keyword>
<dbReference type="Proteomes" id="UP000753802">
    <property type="component" value="Unassembled WGS sequence"/>
</dbReference>
<dbReference type="Pfam" id="PF00326">
    <property type="entry name" value="Peptidase_S9"/>
    <property type="match status" value="1"/>
</dbReference>
<comment type="caution">
    <text evidence="3">The sequence shown here is derived from an EMBL/GenBank/DDBJ whole genome shotgun (WGS) entry which is preliminary data.</text>
</comment>
<organism evidence="3 4">
    <name type="scientific">Sediminibacterium roseum</name>
    <dbReference type="NCBI Taxonomy" id="1978412"/>
    <lineage>
        <taxon>Bacteria</taxon>
        <taxon>Pseudomonadati</taxon>
        <taxon>Bacteroidota</taxon>
        <taxon>Chitinophagia</taxon>
        <taxon>Chitinophagales</taxon>
        <taxon>Chitinophagaceae</taxon>
        <taxon>Sediminibacterium</taxon>
    </lineage>
</organism>
<dbReference type="PANTHER" id="PTHR42776:SF27">
    <property type="entry name" value="DIPEPTIDYL PEPTIDASE FAMILY MEMBER 6"/>
    <property type="match status" value="1"/>
</dbReference>
<name>A0ABX0A1R9_9BACT</name>
<dbReference type="PANTHER" id="PTHR42776">
    <property type="entry name" value="SERINE PEPTIDASE S9 FAMILY MEMBER"/>
    <property type="match status" value="1"/>
</dbReference>
<dbReference type="RefSeq" id="WP_161819623.1">
    <property type="nucleotide sequence ID" value="NZ_JAACJS010000015.1"/>
</dbReference>
<dbReference type="EMBL" id="JAACJS010000015">
    <property type="protein sequence ID" value="NCI51338.1"/>
    <property type="molecule type" value="Genomic_DNA"/>
</dbReference>
<accession>A0ABX0A1R9</accession>
<proteinExistence type="predicted"/>
<gene>
    <name evidence="3" type="ORF">GWC95_15525</name>
</gene>
<evidence type="ECO:0000256" key="1">
    <source>
        <dbReference type="ARBA" id="ARBA00022801"/>
    </source>
</evidence>
<protein>
    <submittedName>
        <fullName evidence="3">S9 family peptidase</fullName>
    </submittedName>
</protein>
<evidence type="ECO:0000313" key="3">
    <source>
        <dbReference type="EMBL" id="NCI51338.1"/>
    </source>
</evidence>
<evidence type="ECO:0000259" key="2">
    <source>
        <dbReference type="Pfam" id="PF00326"/>
    </source>
</evidence>
<dbReference type="InterPro" id="IPR029058">
    <property type="entry name" value="AB_hydrolase_fold"/>
</dbReference>
<reference evidence="3 4" key="1">
    <citation type="submission" date="2020-01" db="EMBL/GenBank/DDBJ databases">
        <title>Genome analysis.</title>
        <authorList>
            <person name="Wu S."/>
            <person name="Wang G."/>
        </authorList>
    </citation>
    <scope>NUCLEOTIDE SEQUENCE [LARGE SCALE GENOMIC DNA]</scope>
    <source>
        <strain evidence="3 4">SYL130</strain>
    </source>
</reference>
<dbReference type="Gene3D" id="3.40.50.1820">
    <property type="entry name" value="alpha/beta hydrolase"/>
    <property type="match status" value="1"/>
</dbReference>
<evidence type="ECO:0000313" key="4">
    <source>
        <dbReference type="Proteomes" id="UP000753802"/>
    </source>
</evidence>
<feature type="domain" description="Peptidase S9 prolyl oligopeptidase catalytic" evidence="2">
    <location>
        <begin position="705"/>
        <end position="874"/>
    </location>
</feature>